<dbReference type="EMBL" id="QLMH01000001">
    <property type="protein sequence ID" value="RAK23309.1"/>
    <property type="molecule type" value="Genomic_DNA"/>
</dbReference>
<proteinExistence type="predicted"/>
<reference evidence="1 2" key="1">
    <citation type="submission" date="2018-06" db="EMBL/GenBank/DDBJ databases">
        <title>Genomic Encyclopedia of Type Strains, Phase III (KMG-III): the genomes of soil and plant-associated and newly described type strains.</title>
        <authorList>
            <person name="Whitman W."/>
        </authorList>
    </citation>
    <scope>NUCLEOTIDE SEQUENCE [LARGE SCALE GENOMIC DNA]</scope>
    <source>
        <strain evidence="1 2">CGMCC 1.8979</strain>
    </source>
</reference>
<name>A0A327YZE1_9BACL</name>
<evidence type="ECO:0000313" key="1">
    <source>
        <dbReference type="EMBL" id="RAK23309.1"/>
    </source>
</evidence>
<evidence type="ECO:0000313" key="2">
    <source>
        <dbReference type="Proteomes" id="UP000248555"/>
    </source>
</evidence>
<dbReference type="Proteomes" id="UP000248555">
    <property type="component" value="Unassembled WGS sequence"/>
</dbReference>
<keyword evidence="2" id="KW-1185">Reference proteome</keyword>
<accession>A0A327YZE1</accession>
<sequence>MAKTIKFNLILDNQPVRNIDDLKNNFSIEDMLDVYKNGLLQRWLSVRGYNDYLNKVNSITAHSNTEIIQQLIKIFEMECDDDKIKESIAILEYVNERAALLEEYKKANYQVKSIIDDYHAGYESVIMDIIENKDNMPKIKANIQEIEKNYMGLFNLNYKDLYETLIEQAPLAVFAILMNDGMRSCFLDSECYIHEELNNFIQNRSWLKEKIGEELKIFKGDTEAYWKDIEPQGKKYMIIRMENGNYVRNAGKFGEELSSSDINGAFVILDGIDYKSRNANHELLYMEV</sequence>
<comment type="caution">
    <text evidence="1">The sequence shown here is derived from an EMBL/GenBank/DDBJ whole genome shotgun (WGS) entry which is preliminary data.</text>
</comment>
<protein>
    <submittedName>
        <fullName evidence="1">Uncharacterized protein</fullName>
    </submittedName>
</protein>
<gene>
    <name evidence="1" type="ORF">B0I26_101269</name>
</gene>
<dbReference type="OrthoDB" id="7056571at2"/>
<dbReference type="AlphaFoldDB" id="A0A327YZE1"/>
<organism evidence="1 2">
    <name type="scientific">Paranoxybacillus vitaminiphilus</name>
    <dbReference type="NCBI Taxonomy" id="581036"/>
    <lineage>
        <taxon>Bacteria</taxon>
        <taxon>Bacillati</taxon>
        <taxon>Bacillota</taxon>
        <taxon>Bacilli</taxon>
        <taxon>Bacillales</taxon>
        <taxon>Anoxybacillaceae</taxon>
        <taxon>Paranoxybacillus</taxon>
    </lineage>
</organism>
<dbReference type="RefSeq" id="WP_111643662.1">
    <property type="nucleotide sequence ID" value="NZ_QLMH01000001.1"/>
</dbReference>